<feature type="domain" description="Luciferase-like" evidence="5">
    <location>
        <begin position="4"/>
        <end position="264"/>
    </location>
</feature>
<evidence type="ECO:0000313" key="7">
    <source>
        <dbReference type="Proteomes" id="UP000221394"/>
    </source>
</evidence>
<keyword evidence="2" id="KW-0288">FMN</keyword>
<protein>
    <submittedName>
        <fullName evidence="6">F420-dependent oxidoreductase-like protein</fullName>
    </submittedName>
</protein>
<dbReference type="RefSeq" id="WP_098457015.1">
    <property type="nucleotide sequence ID" value="NZ_PDJH01000001.1"/>
</dbReference>
<sequence length="315" mass="33846">MDFRIFTEPQQGASYDDQLAVARAAEDLGFDAFFRSDHYLRMGDGSGLPGPTDSWTTLAGLARETSTIRLGTLVTSATFRHPGVLAIQVAQVDQMSGGRVELGLGAGWFTREHEAYGIPFPAKRFGMLTEQLEILTGLWGTPLDETFSHEGEVYTLEDSPALPKPVQHDPLHPGRAGVPIIIGGGGPSKTPALAARFATEYNQAFPAKDTIRERFDVVNAACEAAGRDVSTLKRSAALVLCVGTDEAQVRSRAAAIGREPEELRRNGVAGTVSEAVATIGALRESGVERLYLQVLDLHDLDHLELVASQIIPQVG</sequence>
<dbReference type="NCBIfam" id="TIGR03560">
    <property type="entry name" value="F420_Rv1855c"/>
    <property type="match status" value="1"/>
</dbReference>
<dbReference type="Proteomes" id="UP000221394">
    <property type="component" value="Unassembled WGS sequence"/>
</dbReference>
<dbReference type="Pfam" id="PF00296">
    <property type="entry name" value="Bac_luciferase"/>
    <property type="match status" value="1"/>
</dbReference>
<evidence type="ECO:0000256" key="4">
    <source>
        <dbReference type="ARBA" id="ARBA00023033"/>
    </source>
</evidence>
<accession>A0A2A9E9M2</accession>
<keyword evidence="1" id="KW-0285">Flavoprotein</keyword>
<dbReference type="InterPro" id="IPR019952">
    <property type="entry name" value="F420_OxRdatse_Rv1855c_pred"/>
</dbReference>
<gene>
    <name evidence="6" type="ORF">ATL41_0453</name>
</gene>
<dbReference type="SUPFAM" id="SSF51679">
    <property type="entry name" value="Bacterial luciferase-like"/>
    <property type="match status" value="1"/>
</dbReference>
<name>A0A2A9E9M2_9MICO</name>
<organism evidence="6 7">
    <name type="scientific">Flavimobilis soli</name>
    <dbReference type="NCBI Taxonomy" id="442709"/>
    <lineage>
        <taxon>Bacteria</taxon>
        <taxon>Bacillati</taxon>
        <taxon>Actinomycetota</taxon>
        <taxon>Actinomycetes</taxon>
        <taxon>Micrococcales</taxon>
        <taxon>Jonesiaceae</taxon>
        <taxon>Flavimobilis</taxon>
    </lineage>
</organism>
<dbReference type="InterPro" id="IPR050172">
    <property type="entry name" value="SsuD_RutA_monooxygenase"/>
</dbReference>
<keyword evidence="7" id="KW-1185">Reference proteome</keyword>
<evidence type="ECO:0000256" key="1">
    <source>
        <dbReference type="ARBA" id="ARBA00022630"/>
    </source>
</evidence>
<dbReference type="OrthoDB" id="143323at2"/>
<dbReference type="InterPro" id="IPR011251">
    <property type="entry name" value="Luciferase-like_dom"/>
</dbReference>
<dbReference type="Gene3D" id="3.20.20.30">
    <property type="entry name" value="Luciferase-like domain"/>
    <property type="match status" value="1"/>
</dbReference>
<dbReference type="PANTHER" id="PTHR42847:SF4">
    <property type="entry name" value="ALKANESULFONATE MONOOXYGENASE-RELATED"/>
    <property type="match status" value="1"/>
</dbReference>
<comment type="caution">
    <text evidence="6">The sequence shown here is derived from an EMBL/GenBank/DDBJ whole genome shotgun (WGS) entry which is preliminary data.</text>
</comment>
<evidence type="ECO:0000256" key="3">
    <source>
        <dbReference type="ARBA" id="ARBA00023002"/>
    </source>
</evidence>
<dbReference type="InterPro" id="IPR036661">
    <property type="entry name" value="Luciferase-like_sf"/>
</dbReference>
<proteinExistence type="predicted"/>
<evidence type="ECO:0000313" key="6">
    <source>
        <dbReference type="EMBL" id="PFG35757.1"/>
    </source>
</evidence>
<dbReference type="EMBL" id="PDJH01000001">
    <property type="protein sequence ID" value="PFG35757.1"/>
    <property type="molecule type" value="Genomic_DNA"/>
</dbReference>
<keyword evidence="3" id="KW-0560">Oxidoreductase</keyword>
<reference evidence="6 7" key="1">
    <citation type="submission" date="2017-10" db="EMBL/GenBank/DDBJ databases">
        <title>Sequencing the genomes of 1000 actinobacteria strains.</title>
        <authorList>
            <person name="Klenk H.-P."/>
        </authorList>
    </citation>
    <scope>NUCLEOTIDE SEQUENCE [LARGE SCALE GENOMIC DNA]</scope>
    <source>
        <strain evidence="6 7">DSM 21574</strain>
    </source>
</reference>
<dbReference type="AlphaFoldDB" id="A0A2A9E9M2"/>
<dbReference type="PANTHER" id="PTHR42847">
    <property type="entry name" value="ALKANESULFONATE MONOOXYGENASE"/>
    <property type="match status" value="1"/>
</dbReference>
<dbReference type="GO" id="GO:0008726">
    <property type="term" value="F:alkanesulfonate monooxygenase activity"/>
    <property type="evidence" value="ECO:0007669"/>
    <property type="project" value="TreeGrafter"/>
</dbReference>
<dbReference type="GO" id="GO:0046306">
    <property type="term" value="P:alkanesulfonate catabolic process"/>
    <property type="evidence" value="ECO:0007669"/>
    <property type="project" value="TreeGrafter"/>
</dbReference>
<keyword evidence="4" id="KW-0503">Monooxygenase</keyword>
<evidence type="ECO:0000259" key="5">
    <source>
        <dbReference type="Pfam" id="PF00296"/>
    </source>
</evidence>
<evidence type="ECO:0000256" key="2">
    <source>
        <dbReference type="ARBA" id="ARBA00022643"/>
    </source>
</evidence>